<feature type="domain" description="HTH tetR-type" evidence="5">
    <location>
        <begin position="4"/>
        <end position="64"/>
    </location>
</feature>
<dbReference type="PANTHER" id="PTHR47506">
    <property type="entry name" value="TRANSCRIPTIONAL REGULATORY PROTEIN"/>
    <property type="match status" value="1"/>
</dbReference>
<dbReference type="Gene3D" id="1.10.357.10">
    <property type="entry name" value="Tetracycline Repressor, domain 2"/>
    <property type="match status" value="1"/>
</dbReference>
<evidence type="ECO:0000313" key="7">
    <source>
        <dbReference type="Proteomes" id="UP001231924"/>
    </source>
</evidence>
<dbReference type="InterPro" id="IPR036271">
    <property type="entry name" value="Tet_transcr_reg_TetR-rel_C_sf"/>
</dbReference>
<dbReference type="InterPro" id="IPR011075">
    <property type="entry name" value="TetR_C"/>
</dbReference>
<reference evidence="6 7" key="1">
    <citation type="submission" date="2023-06" db="EMBL/GenBank/DDBJ databases">
        <title>Actinomycetospora Odt1-22.</title>
        <authorList>
            <person name="Supong K."/>
        </authorList>
    </citation>
    <scope>NUCLEOTIDE SEQUENCE [LARGE SCALE GENOMIC DNA]</scope>
    <source>
        <strain evidence="6 7">Odt1-22</strain>
    </source>
</reference>
<keyword evidence="1" id="KW-0805">Transcription regulation</keyword>
<gene>
    <name evidence="6" type="ORF">QRT03_31750</name>
</gene>
<dbReference type="PANTHER" id="PTHR47506:SF1">
    <property type="entry name" value="HTH-TYPE TRANSCRIPTIONAL REGULATOR YJDC"/>
    <property type="match status" value="1"/>
</dbReference>
<proteinExistence type="predicted"/>
<organism evidence="6 7">
    <name type="scientific">Actinomycetospora termitidis</name>
    <dbReference type="NCBI Taxonomy" id="3053470"/>
    <lineage>
        <taxon>Bacteria</taxon>
        <taxon>Bacillati</taxon>
        <taxon>Actinomycetota</taxon>
        <taxon>Actinomycetes</taxon>
        <taxon>Pseudonocardiales</taxon>
        <taxon>Pseudonocardiaceae</taxon>
        <taxon>Actinomycetospora</taxon>
    </lineage>
</organism>
<dbReference type="PRINTS" id="PR00455">
    <property type="entry name" value="HTHTETR"/>
</dbReference>
<accession>A0ABT7MKY3</accession>
<evidence type="ECO:0000313" key="6">
    <source>
        <dbReference type="EMBL" id="MDL5160577.1"/>
    </source>
</evidence>
<evidence type="ECO:0000259" key="5">
    <source>
        <dbReference type="PROSITE" id="PS50977"/>
    </source>
</evidence>
<name>A0ABT7MKY3_9PSEU</name>
<evidence type="ECO:0000256" key="1">
    <source>
        <dbReference type="ARBA" id="ARBA00023015"/>
    </source>
</evidence>
<feature type="DNA-binding region" description="H-T-H motif" evidence="4">
    <location>
        <begin position="27"/>
        <end position="46"/>
    </location>
</feature>
<keyword evidence="3" id="KW-0804">Transcription</keyword>
<dbReference type="Pfam" id="PF00440">
    <property type="entry name" value="TetR_N"/>
    <property type="match status" value="1"/>
</dbReference>
<protein>
    <submittedName>
        <fullName evidence="6">TetR/AcrR family transcriptional regulator</fullName>
    </submittedName>
</protein>
<dbReference type="InterPro" id="IPR001647">
    <property type="entry name" value="HTH_TetR"/>
</dbReference>
<dbReference type="PROSITE" id="PS50977">
    <property type="entry name" value="HTH_TETR_2"/>
    <property type="match status" value="1"/>
</dbReference>
<comment type="caution">
    <text evidence="6">The sequence shown here is derived from an EMBL/GenBank/DDBJ whole genome shotgun (WGS) entry which is preliminary data.</text>
</comment>
<dbReference type="SUPFAM" id="SSF48498">
    <property type="entry name" value="Tetracyclin repressor-like, C-terminal domain"/>
    <property type="match status" value="1"/>
</dbReference>
<dbReference type="Pfam" id="PF16925">
    <property type="entry name" value="TetR_C_13"/>
    <property type="match status" value="1"/>
</dbReference>
<sequence>MPQRSHRAAIVENAEALLRRKGLVAASVADITKAAGVPKGSFYNHFESKEALLAEIVQRFCAATDLSNLEGDGPAVERLRAHFTACSARLESGMEFGCLLGSAAAEAPTTAGGRVQQAVRDGLEVWSKAIAATVAEGQDAGEITTVQPATEIADFLIETFEGAALLAKATADYTAPLRHVELALATLRQ</sequence>
<evidence type="ECO:0000256" key="3">
    <source>
        <dbReference type="ARBA" id="ARBA00023163"/>
    </source>
</evidence>
<evidence type="ECO:0000256" key="4">
    <source>
        <dbReference type="PROSITE-ProRule" id="PRU00335"/>
    </source>
</evidence>
<keyword evidence="7" id="KW-1185">Reference proteome</keyword>
<dbReference type="RefSeq" id="WP_286057176.1">
    <property type="nucleotide sequence ID" value="NZ_JASVWF010000012.1"/>
</dbReference>
<keyword evidence="2 4" id="KW-0238">DNA-binding</keyword>
<dbReference type="SUPFAM" id="SSF46689">
    <property type="entry name" value="Homeodomain-like"/>
    <property type="match status" value="1"/>
</dbReference>
<dbReference type="Proteomes" id="UP001231924">
    <property type="component" value="Unassembled WGS sequence"/>
</dbReference>
<evidence type="ECO:0000256" key="2">
    <source>
        <dbReference type="ARBA" id="ARBA00023125"/>
    </source>
</evidence>
<dbReference type="EMBL" id="JASVWF010000012">
    <property type="protein sequence ID" value="MDL5160577.1"/>
    <property type="molecule type" value="Genomic_DNA"/>
</dbReference>
<dbReference type="InterPro" id="IPR009057">
    <property type="entry name" value="Homeodomain-like_sf"/>
</dbReference>